<sequence length="178" mass="19852">MLILHHCCIIWYQDNTCLRPYNILSLLPALPACITVIMNPRAQSYGYGYLDLINAFGTEELEELLFGYPSSPSDSTAFWDWVNLPSSTAPSPPALAPILNSSSSFSYSGKSQKPQWLSTLLLKARMTLVFLFQTPSIIFRKREPPPLLNPKGTISKEGSTPTIYAPVIPMDELLQRAD</sequence>
<evidence type="ECO:0000313" key="1">
    <source>
        <dbReference type="EMBL" id="MBW0561561.1"/>
    </source>
</evidence>
<dbReference type="AlphaFoldDB" id="A0A9Q3PII0"/>
<protein>
    <submittedName>
        <fullName evidence="1">Uncharacterized protein</fullName>
    </submittedName>
</protein>
<keyword evidence="2" id="KW-1185">Reference proteome</keyword>
<name>A0A9Q3PII0_9BASI</name>
<proteinExistence type="predicted"/>
<reference evidence="1" key="1">
    <citation type="submission" date="2021-03" db="EMBL/GenBank/DDBJ databases">
        <title>Draft genome sequence of rust myrtle Austropuccinia psidii MF-1, a brazilian biotype.</title>
        <authorList>
            <person name="Quecine M.C."/>
            <person name="Pachon D.M.R."/>
            <person name="Bonatelli M.L."/>
            <person name="Correr F.H."/>
            <person name="Franceschini L.M."/>
            <person name="Leite T.F."/>
            <person name="Margarido G.R.A."/>
            <person name="Almeida C.A."/>
            <person name="Ferrarezi J.A."/>
            <person name="Labate C.A."/>
        </authorList>
    </citation>
    <scope>NUCLEOTIDE SEQUENCE</scope>
    <source>
        <strain evidence="1">MF-1</strain>
    </source>
</reference>
<organism evidence="1 2">
    <name type="scientific">Austropuccinia psidii MF-1</name>
    <dbReference type="NCBI Taxonomy" id="1389203"/>
    <lineage>
        <taxon>Eukaryota</taxon>
        <taxon>Fungi</taxon>
        <taxon>Dikarya</taxon>
        <taxon>Basidiomycota</taxon>
        <taxon>Pucciniomycotina</taxon>
        <taxon>Pucciniomycetes</taxon>
        <taxon>Pucciniales</taxon>
        <taxon>Sphaerophragmiaceae</taxon>
        <taxon>Austropuccinia</taxon>
    </lineage>
</organism>
<comment type="caution">
    <text evidence="1">The sequence shown here is derived from an EMBL/GenBank/DDBJ whole genome shotgun (WGS) entry which is preliminary data.</text>
</comment>
<accession>A0A9Q3PII0</accession>
<dbReference type="EMBL" id="AVOT02071227">
    <property type="protein sequence ID" value="MBW0561561.1"/>
    <property type="molecule type" value="Genomic_DNA"/>
</dbReference>
<evidence type="ECO:0000313" key="2">
    <source>
        <dbReference type="Proteomes" id="UP000765509"/>
    </source>
</evidence>
<dbReference type="Proteomes" id="UP000765509">
    <property type="component" value="Unassembled WGS sequence"/>
</dbReference>
<gene>
    <name evidence="1" type="ORF">O181_101276</name>
</gene>